<comment type="caution">
    <text evidence="2">The sequence shown here is derived from an EMBL/GenBank/DDBJ whole genome shotgun (WGS) entry which is preliminary data.</text>
</comment>
<evidence type="ECO:0000313" key="2">
    <source>
        <dbReference type="EMBL" id="KAK6984809.1"/>
    </source>
</evidence>
<gene>
    <name evidence="2" type="ORF">R3P38DRAFT_2806160</name>
</gene>
<evidence type="ECO:0000313" key="3">
    <source>
        <dbReference type="Proteomes" id="UP001362999"/>
    </source>
</evidence>
<evidence type="ECO:0000256" key="1">
    <source>
        <dbReference type="SAM" id="MobiDB-lite"/>
    </source>
</evidence>
<protein>
    <submittedName>
        <fullName evidence="2">Uncharacterized protein</fullName>
    </submittedName>
</protein>
<keyword evidence="3" id="KW-1185">Reference proteome</keyword>
<dbReference type="AlphaFoldDB" id="A0AAV9ZKT2"/>
<reference evidence="2 3" key="1">
    <citation type="journal article" date="2024" name="J Genomics">
        <title>Draft genome sequencing and assembly of Favolaschia claudopus CIRM-BRFM 2984 isolated from oak limbs.</title>
        <authorList>
            <person name="Navarro D."/>
            <person name="Drula E."/>
            <person name="Chaduli D."/>
            <person name="Cazenave R."/>
            <person name="Ahrendt S."/>
            <person name="Wang J."/>
            <person name="Lipzen A."/>
            <person name="Daum C."/>
            <person name="Barry K."/>
            <person name="Grigoriev I.V."/>
            <person name="Favel A."/>
            <person name="Rosso M.N."/>
            <person name="Martin F."/>
        </authorList>
    </citation>
    <scope>NUCLEOTIDE SEQUENCE [LARGE SCALE GENOMIC DNA]</scope>
    <source>
        <strain evidence="2 3">CIRM-BRFM 2984</strain>
    </source>
</reference>
<dbReference type="EMBL" id="JAWWNJ010000134">
    <property type="protein sequence ID" value="KAK6984809.1"/>
    <property type="molecule type" value="Genomic_DNA"/>
</dbReference>
<name>A0AAV9ZKT2_9AGAR</name>
<organism evidence="2 3">
    <name type="scientific">Favolaschia claudopus</name>
    <dbReference type="NCBI Taxonomy" id="2862362"/>
    <lineage>
        <taxon>Eukaryota</taxon>
        <taxon>Fungi</taxon>
        <taxon>Dikarya</taxon>
        <taxon>Basidiomycota</taxon>
        <taxon>Agaricomycotina</taxon>
        <taxon>Agaricomycetes</taxon>
        <taxon>Agaricomycetidae</taxon>
        <taxon>Agaricales</taxon>
        <taxon>Marasmiineae</taxon>
        <taxon>Mycenaceae</taxon>
        <taxon>Favolaschia</taxon>
    </lineage>
</organism>
<sequence>MRSHTANPEERRGEGPEEVCRGWWCSPAQALEMDANEPIYDVMSSAEGTQPHADRGKRPLIRAARSVVVRESRAERRRRGCQAGNPCCDAQQPCRRKQARRPPPATPTAKKQDVCMRAHEASNESGASDENCAPPHSNRAWEPLPPLNWSWGTAHEDQGCERRPRRLRSQWNSRADIVPPTESTQAERGGVHMPLRGADRIHAPRKNALDATCRIGSGAVNGEVTGEWNEKGQGGGKRGEMGLDVEVTVKHYSASQGELAIKVLESSKRAKFVPKA</sequence>
<feature type="region of interest" description="Disordered" evidence="1">
    <location>
        <begin position="95"/>
        <end position="115"/>
    </location>
</feature>
<accession>A0AAV9ZKT2</accession>
<proteinExistence type="predicted"/>
<dbReference type="Proteomes" id="UP001362999">
    <property type="component" value="Unassembled WGS sequence"/>
</dbReference>